<sequence length="69" mass="7730">MSDTSSAIRFTDIRVLYLSDNEDGVPKSKYEGFVQLHTEYDPEVGGGLRRGHTMTGMTCRSQKNIPTSF</sequence>
<feature type="compositionally biased region" description="Polar residues" evidence="1">
    <location>
        <begin position="55"/>
        <end position="69"/>
    </location>
</feature>
<gene>
    <name evidence="2" type="ORF">FKW44_023945</name>
</gene>
<evidence type="ECO:0000256" key="1">
    <source>
        <dbReference type="SAM" id="MobiDB-lite"/>
    </source>
</evidence>
<dbReference type="AlphaFoldDB" id="A0A7T8GQ29"/>
<dbReference type="EMBL" id="CP045907">
    <property type="protein sequence ID" value="QQP35660.1"/>
    <property type="molecule type" value="Genomic_DNA"/>
</dbReference>
<keyword evidence="3" id="KW-1185">Reference proteome</keyword>
<accession>A0A7T8GQ29</accession>
<dbReference type="Proteomes" id="UP000595437">
    <property type="component" value="Chromosome 18"/>
</dbReference>
<evidence type="ECO:0000313" key="2">
    <source>
        <dbReference type="EMBL" id="QQP35660.1"/>
    </source>
</evidence>
<evidence type="ECO:0000313" key="3">
    <source>
        <dbReference type="Proteomes" id="UP000595437"/>
    </source>
</evidence>
<proteinExistence type="predicted"/>
<reference evidence="3" key="1">
    <citation type="submission" date="2021-01" db="EMBL/GenBank/DDBJ databases">
        <title>Caligus Genome Assembly.</title>
        <authorList>
            <person name="Gallardo-Escarate C."/>
        </authorList>
    </citation>
    <scope>NUCLEOTIDE SEQUENCE [LARGE SCALE GENOMIC DNA]</scope>
</reference>
<organism evidence="2 3">
    <name type="scientific">Caligus rogercresseyi</name>
    <name type="common">Sea louse</name>
    <dbReference type="NCBI Taxonomy" id="217165"/>
    <lineage>
        <taxon>Eukaryota</taxon>
        <taxon>Metazoa</taxon>
        <taxon>Ecdysozoa</taxon>
        <taxon>Arthropoda</taxon>
        <taxon>Crustacea</taxon>
        <taxon>Multicrustacea</taxon>
        <taxon>Hexanauplia</taxon>
        <taxon>Copepoda</taxon>
        <taxon>Siphonostomatoida</taxon>
        <taxon>Caligidae</taxon>
        <taxon>Caligus</taxon>
    </lineage>
</organism>
<feature type="region of interest" description="Disordered" evidence="1">
    <location>
        <begin position="44"/>
        <end position="69"/>
    </location>
</feature>
<name>A0A7T8GQ29_CALRO</name>
<protein>
    <submittedName>
        <fullName evidence="2">Uncharacterized protein</fullName>
    </submittedName>
</protein>